<evidence type="ECO:0000259" key="3">
    <source>
        <dbReference type="Pfam" id="PF00171"/>
    </source>
</evidence>
<dbReference type="Proteomes" id="UP000324298">
    <property type="component" value="Unassembled WGS sequence"/>
</dbReference>
<name>A0A5A9XBU4_9BACT</name>
<accession>A0A5A9XBU4</accession>
<dbReference type="OrthoDB" id="9762436at2"/>
<keyword evidence="2" id="KW-0560">Oxidoreductase</keyword>
<dbReference type="InterPro" id="IPR016161">
    <property type="entry name" value="Ald_DH/histidinol_DH"/>
</dbReference>
<dbReference type="CDD" id="cd07082">
    <property type="entry name" value="ALDH_F11_NP-GAPDH"/>
    <property type="match status" value="1"/>
</dbReference>
<keyword evidence="5" id="KW-1185">Reference proteome</keyword>
<evidence type="ECO:0000256" key="1">
    <source>
        <dbReference type="ARBA" id="ARBA00009986"/>
    </source>
</evidence>
<evidence type="ECO:0000313" key="4">
    <source>
        <dbReference type="EMBL" id="KAA0890390.1"/>
    </source>
</evidence>
<dbReference type="InterPro" id="IPR016160">
    <property type="entry name" value="Ald_DH_CS_CYS"/>
</dbReference>
<dbReference type="EMBL" id="SRSD01000007">
    <property type="protein sequence ID" value="KAA0890390.1"/>
    <property type="molecule type" value="Genomic_DNA"/>
</dbReference>
<evidence type="ECO:0000256" key="2">
    <source>
        <dbReference type="ARBA" id="ARBA00023002"/>
    </source>
</evidence>
<dbReference type="InterPro" id="IPR016162">
    <property type="entry name" value="Ald_DH_N"/>
</dbReference>
<organism evidence="4 5">
    <name type="scientific">Oryzomonas rubra</name>
    <dbReference type="NCBI Taxonomy" id="2509454"/>
    <lineage>
        <taxon>Bacteria</taxon>
        <taxon>Pseudomonadati</taxon>
        <taxon>Thermodesulfobacteriota</taxon>
        <taxon>Desulfuromonadia</taxon>
        <taxon>Geobacterales</taxon>
        <taxon>Geobacteraceae</taxon>
        <taxon>Oryzomonas</taxon>
    </lineage>
</organism>
<proteinExistence type="inferred from homology"/>
<dbReference type="Gene3D" id="3.40.605.10">
    <property type="entry name" value="Aldehyde Dehydrogenase, Chain A, domain 1"/>
    <property type="match status" value="1"/>
</dbReference>
<evidence type="ECO:0000313" key="5">
    <source>
        <dbReference type="Proteomes" id="UP000324298"/>
    </source>
</evidence>
<protein>
    <submittedName>
        <fullName evidence="4">NADP-dependent glyceraldehyde-3-phosphate dehydrogenase</fullName>
    </submittedName>
</protein>
<dbReference type="InterPro" id="IPR015590">
    <property type="entry name" value="Aldehyde_DH_dom"/>
</dbReference>
<comment type="caution">
    <text evidence="4">The sequence shown here is derived from an EMBL/GenBank/DDBJ whole genome shotgun (WGS) entry which is preliminary data.</text>
</comment>
<dbReference type="InterPro" id="IPR016163">
    <property type="entry name" value="Ald_DH_C"/>
</dbReference>
<dbReference type="Pfam" id="PF00171">
    <property type="entry name" value="Aldedh"/>
    <property type="match status" value="1"/>
</dbReference>
<dbReference type="InterPro" id="IPR050740">
    <property type="entry name" value="Aldehyde_DH_Superfamily"/>
</dbReference>
<dbReference type="Gene3D" id="3.40.309.10">
    <property type="entry name" value="Aldehyde Dehydrogenase, Chain A, domain 2"/>
    <property type="match status" value="1"/>
</dbReference>
<dbReference type="PANTHER" id="PTHR43353:SF5">
    <property type="entry name" value="SUCCINATE-SEMIALDEHYDE DEHYDROGENASE, MITOCHONDRIAL"/>
    <property type="match status" value="1"/>
</dbReference>
<dbReference type="PROSITE" id="PS00070">
    <property type="entry name" value="ALDEHYDE_DEHYDR_CYS"/>
    <property type="match status" value="1"/>
</dbReference>
<dbReference type="AlphaFoldDB" id="A0A5A9XBU4"/>
<dbReference type="SUPFAM" id="SSF53720">
    <property type="entry name" value="ALDH-like"/>
    <property type="match status" value="1"/>
</dbReference>
<sequence length="539" mass="59960">MKQTITSLFPAEEQIPEPYRIETPIRQDYYLIDGELRRWDGPLQEVLSPVRVAAEGGLVPKRVGESPLLSKGAVLEILQVAVRAYDNGRGTWPTMSVGERILCVQRFTDTMLGKREEIVKLLMWEIGKSLQEAKREFERAVTYIHDTIEALKELDRVSSRFIIQQGIIGQIRRAPLGVVLCMGPYNFPLYETFTTLIPALIMGNTILLKPPRFGILLFQPLLEAIRDSFPPGVVNTVYGDGEVVVPPLLASGKVDVLGFIGTHRVADALRAIHPRPHRLRCVLGLDAKNPAIILPDADLDLTVAECLRGSLTYNGQRCTALKIMFVHRSIADAFVERMSAGIDALKCGMPWDEGVTITPLPEPEKPGYLEGLVRDAQGFGARVVNRDGGINDASFFYPALLYPVGPAMRVYDEEQFGPVIPVVPYDDIREPIDYVVASDYGQQASIFGRDSDLLAQLVDALVNQVCRININSQCQRSPDCFPFNGRKNSAEGTQSVADALRIFSIRIVVATRESEDNREIITDIVKGRKSHFLPTDFML</sequence>
<feature type="domain" description="Aldehyde dehydrogenase" evidence="3">
    <location>
        <begin position="66"/>
        <end position="503"/>
    </location>
</feature>
<reference evidence="4 5" key="1">
    <citation type="submission" date="2019-04" db="EMBL/GenBank/DDBJ databases">
        <title>Geobacter ruber sp. nov., ferric-reducing bacteria isolated from paddy soil.</title>
        <authorList>
            <person name="Xu Z."/>
            <person name="Masuda Y."/>
            <person name="Itoh H."/>
            <person name="Senoo K."/>
        </authorList>
    </citation>
    <scope>NUCLEOTIDE SEQUENCE [LARGE SCALE GENOMIC DNA]</scope>
    <source>
        <strain evidence="4 5">Red88</strain>
    </source>
</reference>
<gene>
    <name evidence="4" type="ORF">ET418_12040</name>
</gene>
<dbReference type="PANTHER" id="PTHR43353">
    <property type="entry name" value="SUCCINATE-SEMIALDEHYDE DEHYDROGENASE, MITOCHONDRIAL"/>
    <property type="match status" value="1"/>
</dbReference>
<dbReference type="GO" id="GO:0016620">
    <property type="term" value="F:oxidoreductase activity, acting on the aldehyde or oxo group of donors, NAD or NADP as acceptor"/>
    <property type="evidence" value="ECO:0007669"/>
    <property type="project" value="InterPro"/>
</dbReference>
<dbReference type="RefSeq" id="WP_149307863.1">
    <property type="nucleotide sequence ID" value="NZ_SRSD01000007.1"/>
</dbReference>
<comment type="similarity">
    <text evidence="1">Belongs to the aldehyde dehydrogenase family.</text>
</comment>